<dbReference type="EMBL" id="JAHXZJ010001492">
    <property type="protein sequence ID" value="KAH0551839.1"/>
    <property type="molecule type" value="Genomic_DNA"/>
</dbReference>
<keyword evidence="2" id="KW-1185">Reference proteome</keyword>
<sequence>MAELATYSSKFTSNSFGKFGIENSKPSNTPKADGYLERWQTCKSSTILASSDGQTAKEGGQSCLYPLILCFILTVESNISSNQKSAITVTSISRNIYSNKKKLSSTEAVNPSIREQRTTSSFCKTDVKRDITEVARENQESKQHNDQGHKLYSQWMQSLWQRLELRACGYDDEVSVR</sequence>
<dbReference type="AlphaFoldDB" id="A0AAV7IF65"/>
<protein>
    <submittedName>
        <fullName evidence="1">Uncharacterized protein</fullName>
    </submittedName>
</protein>
<dbReference type="Proteomes" id="UP000826195">
    <property type="component" value="Unassembled WGS sequence"/>
</dbReference>
<evidence type="ECO:0000313" key="1">
    <source>
        <dbReference type="EMBL" id="KAH0551839.1"/>
    </source>
</evidence>
<evidence type="ECO:0000313" key="2">
    <source>
        <dbReference type="Proteomes" id="UP000826195"/>
    </source>
</evidence>
<accession>A0AAV7IF65</accession>
<gene>
    <name evidence="1" type="ORF">KQX54_002001</name>
</gene>
<reference evidence="1 2" key="1">
    <citation type="journal article" date="2021" name="J. Hered.">
        <title>A chromosome-level genome assembly of the parasitoid wasp, Cotesia glomerata (Hymenoptera: Braconidae).</title>
        <authorList>
            <person name="Pinto B.J."/>
            <person name="Weis J.J."/>
            <person name="Gamble T."/>
            <person name="Ode P.J."/>
            <person name="Paul R."/>
            <person name="Zaspel J.M."/>
        </authorList>
    </citation>
    <scope>NUCLEOTIDE SEQUENCE [LARGE SCALE GENOMIC DNA]</scope>
    <source>
        <strain evidence="1">CgM1</strain>
    </source>
</reference>
<organism evidence="1 2">
    <name type="scientific">Cotesia glomerata</name>
    <name type="common">Lepidopteran parasitic wasp</name>
    <name type="synonym">Apanteles glomeratus</name>
    <dbReference type="NCBI Taxonomy" id="32391"/>
    <lineage>
        <taxon>Eukaryota</taxon>
        <taxon>Metazoa</taxon>
        <taxon>Ecdysozoa</taxon>
        <taxon>Arthropoda</taxon>
        <taxon>Hexapoda</taxon>
        <taxon>Insecta</taxon>
        <taxon>Pterygota</taxon>
        <taxon>Neoptera</taxon>
        <taxon>Endopterygota</taxon>
        <taxon>Hymenoptera</taxon>
        <taxon>Apocrita</taxon>
        <taxon>Ichneumonoidea</taxon>
        <taxon>Braconidae</taxon>
        <taxon>Microgastrinae</taxon>
        <taxon>Cotesia</taxon>
    </lineage>
</organism>
<proteinExistence type="predicted"/>
<name>A0AAV7IF65_COTGL</name>
<comment type="caution">
    <text evidence="1">The sequence shown here is derived from an EMBL/GenBank/DDBJ whole genome shotgun (WGS) entry which is preliminary data.</text>
</comment>